<evidence type="ECO:0000256" key="1">
    <source>
        <dbReference type="SAM" id="MobiDB-lite"/>
    </source>
</evidence>
<protein>
    <submittedName>
        <fullName evidence="2">Uncharacterized protein</fullName>
    </submittedName>
</protein>
<accession>A0ABY4PKY4</accession>
<proteinExistence type="predicted"/>
<evidence type="ECO:0000313" key="3">
    <source>
        <dbReference type="Proteomes" id="UP000829992"/>
    </source>
</evidence>
<feature type="region of interest" description="Disordered" evidence="1">
    <location>
        <begin position="79"/>
        <end position="114"/>
    </location>
</feature>
<feature type="compositionally biased region" description="Basic and acidic residues" evidence="1">
    <location>
        <begin position="100"/>
        <end position="114"/>
    </location>
</feature>
<evidence type="ECO:0000313" key="2">
    <source>
        <dbReference type="EMBL" id="UQT54376.1"/>
    </source>
</evidence>
<keyword evidence="3" id="KW-1185">Reference proteome</keyword>
<dbReference type="EMBL" id="CP097289">
    <property type="protein sequence ID" value="UQT54376.1"/>
    <property type="molecule type" value="Genomic_DNA"/>
</dbReference>
<dbReference type="Proteomes" id="UP000829992">
    <property type="component" value="Chromosome"/>
</dbReference>
<organism evidence="2 3">
    <name type="scientific">Streptomyces durmitorensis</name>
    <dbReference type="NCBI Taxonomy" id="319947"/>
    <lineage>
        <taxon>Bacteria</taxon>
        <taxon>Bacillati</taxon>
        <taxon>Actinomycetota</taxon>
        <taxon>Actinomycetes</taxon>
        <taxon>Kitasatosporales</taxon>
        <taxon>Streptomycetaceae</taxon>
        <taxon>Streptomyces</taxon>
    </lineage>
</organism>
<reference evidence="2 3" key="1">
    <citation type="submission" date="2022-05" db="EMBL/GenBank/DDBJ databases">
        <authorList>
            <person name="Zhou X."/>
            <person name="Li K."/>
            <person name="Man Y."/>
        </authorList>
    </citation>
    <scope>NUCLEOTIDE SEQUENCE [LARGE SCALE GENOMIC DNA]</scope>
    <source>
        <strain evidence="2 3">MS405</strain>
    </source>
</reference>
<dbReference type="RefSeq" id="WP_249585872.1">
    <property type="nucleotide sequence ID" value="NZ_BAAAQL010000002.1"/>
</dbReference>
<name>A0ABY4PKY4_9ACTN</name>
<feature type="compositionally biased region" description="Basic and acidic residues" evidence="1">
    <location>
        <begin position="79"/>
        <end position="89"/>
    </location>
</feature>
<sequence length="114" mass="12585">MPGSYTAREKWEIAKISAKTLKQAAASDGPHGTTDIVDPRLGNRLETIRQRGEERYEREASAVFQKLEQAENAVAKAKADLKTAPDSRTKATARQALQKAKSDLSKADRAARKY</sequence>
<gene>
    <name evidence="2" type="ORF">M4V62_04335</name>
</gene>